<accession>A0A0H4M916</accession>
<evidence type="ECO:0000256" key="7">
    <source>
        <dbReference type="ARBA" id="ARBA00022770"/>
    </source>
</evidence>
<dbReference type="GO" id="GO:0039624">
    <property type="term" value="C:viral outer capsid"/>
    <property type="evidence" value="ECO:0007669"/>
    <property type="project" value="UniProtKB-KW"/>
</dbReference>
<evidence type="ECO:0000313" key="12">
    <source>
        <dbReference type="Proteomes" id="UP000202024"/>
    </source>
</evidence>
<name>A0A0H4M916_9REOV</name>
<evidence type="ECO:0000256" key="2">
    <source>
        <dbReference type="ARBA" id="ARBA00007624"/>
    </source>
</evidence>
<keyword evidence="8" id="KW-0946">Virion</keyword>
<organism evidence="11 12">
    <name type="scientific">Wad Medani virus</name>
    <dbReference type="NCBI Taxonomy" id="40067"/>
    <lineage>
        <taxon>Viruses</taxon>
        <taxon>Riboviria</taxon>
        <taxon>Orthornavirae</taxon>
        <taxon>Duplornaviricota</taxon>
        <taxon>Resentoviricetes</taxon>
        <taxon>Reovirales</taxon>
        <taxon>Sedoreoviridae</taxon>
        <taxon>Orbivirus</taxon>
        <taxon>Orbivirus wadmedaniense</taxon>
    </lineage>
</organism>
<keyword evidence="12" id="KW-1185">Reference proteome</keyword>
<dbReference type="Pfam" id="PF00901">
    <property type="entry name" value="Orbi_VP5"/>
    <property type="match status" value="1"/>
</dbReference>
<dbReference type="RefSeq" id="YP_009158887.1">
    <property type="nucleotide sequence ID" value="NC_027543.1"/>
</dbReference>
<keyword evidence="4" id="KW-0167">Capsid protein</keyword>
<dbReference type="EMBL" id="KP268809">
    <property type="protein sequence ID" value="AKP24078.1"/>
    <property type="molecule type" value="Genomic_RNA"/>
</dbReference>
<keyword evidence="5" id="KW-1162">Viral penetration into host cytoplasm</keyword>
<dbReference type="Proteomes" id="UP000202024">
    <property type="component" value="Genome"/>
</dbReference>
<keyword evidence="7" id="KW-1152">Outer capsid protein</keyword>
<keyword evidence="6" id="KW-1173">Viral penetration via permeabilization of host membrane</keyword>
<comment type="similarity">
    <text evidence="2">Belongs to the orbivirus VP5 family.</text>
</comment>
<evidence type="ECO:0000313" key="11">
    <source>
        <dbReference type="EMBL" id="AKP24078.1"/>
    </source>
</evidence>
<dbReference type="GO" id="GO:0005198">
    <property type="term" value="F:structural molecule activity"/>
    <property type="evidence" value="ECO:0007669"/>
    <property type="project" value="InterPro"/>
</dbReference>
<evidence type="ECO:0000256" key="6">
    <source>
        <dbReference type="ARBA" id="ARBA00022648"/>
    </source>
</evidence>
<evidence type="ECO:0000256" key="1">
    <source>
        <dbReference type="ARBA" id="ARBA00004328"/>
    </source>
</evidence>
<evidence type="ECO:0000256" key="10">
    <source>
        <dbReference type="ARBA" id="ARBA00024835"/>
    </source>
</evidence>
<evidence type="ECO:0000256" key="8">
    <source>
        <dbReference type="ARBA" id="ARBA00022844"/>
    </source>
</evidence>
<evidence type="ECO:0000256" key="4">
    <source>
        <dbReference type="ARBA" id="ARBA00022561"/>
    </source>
</evidence>
<dbReference type="KEGG" id="vg:25067811"/>
<evidence type="ECO:0000256" key="5">
    <source>
        <dbReference type="ARBA" id="ARBA00022595"/>
    </source>
</evidence>
<evidence type="ECO:0000256" key="3">
    <source>
        <dbReference type="ARBA" id="ARBA00015353"/>
    </source>
</evidence>
<sequence>MSRSLGSRIAGVLSRAGSAAARALSSNTARSIYRTLGNTATRVANSELGQRTISGLVEGAVNSAISGDPLGDSLKKAVILNVAGVHAPPIDPLNPAEGAMQRQIQAIGMREVEDVRAIAHIADAEKKIDEELKKITELQKIEAERDKLDERAVETVTSVVSASQKLIGMERQQLQRLSRALALEDSLRSEDDKKLIACMKHNFGALAANIESERNALIEEAVEQSIDIGGEIAEHAAASVPFVGESIATGMATARGAMQVYKLGKTISQLTGMHTAHMELPAIHQGALEVAHTHPNPTSDAALAQVVSSRLDHVREIENEWAHVDTQIVKASNEISRDIEKKMCEHLCKKADGRTKNPHHLQLATATATRVNSNAQPTIQILTSAWDSDAVLIFYVVGPYHIGDAFVLCVDLSLDLVLFEDTRPPTHPHRVSHRGGARMHPAIIADFFRMVAGHPEVDAFHARRIGWSATEPPIRVQAIPYTTSYSVMRRNAQRLASDAALQRMLLKGPRSMQRVSLLNALQHGAVILTRTRRTPLPPTFGR</sequence>
<reference evidence="11 12" key="1">
    <citation type="journal article" date="2015" name="Viruses">
        <title>Genetic characterization of the tick-borne orbiviruses.</title>
        <authorList>
            <person name="Belaganahalli M.N."/>
            <person name="Maan S."/>
            <person name="Maan N.S."/>
            <person name="Brownlie J."/>
            <person name="Tesh R."/>
            <person name="Attoui H."/>
            <person name="Mertens P.P."/>
        </authorList>
    </citation>
    <scope>NUCLEOTIDE SEQUENCE [LARGE SCALE GENOMIC DNA]</scope>
    <source>
        <strain evidence="11">SUD1952/01</strain>
    </source>
</reference>
<dbReference type="InterPro" id="IPR000145">
    <property type="entry name" value="Capsid_VP5_Orbivir"/>
</dbReference>
<protein>
    <recommendedName>
        <fullName evidence="3">Outer capsid protein VP5</fullName>
    </recommendedName>
</protein>
<gene>
    <name evidence="11" type="primary">VP5</name>
</gene>
<evidence type="ECO:0000256" key="9">
    <source>
        <dbReference type="ARBA" id="ARBA00023296"/>
    </source>
</evidence>
<keyword evidence="9" id="KW-1160">Virus entry into host cell</keyword>
<comment type="subcellular location">
    <subcellularLocation>
        <location evidence="1">Virion</location>
    </subcellularLocation>
</comment>
<comment type="function">
    <text evidence="10">VP5 protein is one of the two proteins (with VP2) which constitute the virus particle outer capsid. Acts as a membrane permeabilization protein that mediates release of viral particles from endosomal compartments into the cytoplasm. Permeabilization activity is probably negatively regulated by VP2 and is triggered by endosomal degradation of VP2 and exposure to low pH.</text>
</comment>
<dbReference type="GO" id="GO:0140267">
    <property type="term" value="P:symbiont entry into host cell via permeabilization of host membrane"/>
    <property type="evidence" value="ECO:0007669"/>
    <property type="project" value="UniProtKB-KW"/>
</dbReference>
<proteinExistence type="inferred from homology"/>
<dbReference type="GeneID" id="25067811"/>
<dbReference type="OrthoDB" id="8954at10239"/>